<comment type="catalytic activity">
    <reaction evidence="2 9">
        <text>glutathione + H2O = L-cysteinylglycine + L-glutamate</text>
        <dbReference type="Rhea" id="RHEA:28807"/>
        <dbReference type="ChEBI" id="CHEBI:15377"/>
        <dbReference type="ChEBI" id="CHEBI:29985"/>
        <dbReference type="ChEBI" id="CHEBI:57925"/>
        <dbReference type="ChEBI" id="CHEBI:61694"/>
        <dbReference type="EC" id="3.4.19.13"/>
    </reaction>
</comment>
<comment type="subunit">
    <text evidence="9">This enzyme consists of two polypeptide chains, which are synthesized in precursor form from a single polypeptide.</text>
</comment>
<evidence type="ECO:0000256" key="9">
    <source>
        <dbReference type="RuleBase" id="RU368036"/>
    </source>
</evidence>
<comment type="pathway">
    <text evidence="9">Sulfur metabolism; glutathione metabolism.</text>
</comment>
<evidence type="ECO:0000313" key="11">
    <source>
        <dbReference type="Proteomes" id="UP000798808"/>
    </source>
</evidence>
<organism evidence="10 11">
    <name type="scientific">Fulvivirga kasyanovii</name>
    <dbReference type="NCBI Taxonomy" id="396812"/>
    <lineage>
        <taxon>Bacteria</taxon>
        <taxon>Pseudomonadati</taxon>
        <taxon>Bacteroidota</taxon>
        <taxon>Cytophagia</taxon>
        <taxon>Cytophagales</taxon>
        <taxon>Fulvivirgaceae</taxon>
        <taxon>Fulvivirga</taxon>
    </lineage>
</organism>
<keyword evidence="7 9" id="KW-0012">Acyltransferase</keyword>
<keyword evidence="9" id="KW-0317">Glutathione biosynthesis</keyword>
<evidence type="ECO:0000256" key="4">
    <source>
        <dbReference type="ARBA" id="ARBA00022679"/>
    </source>
</evidence>
<dbReference type="NCBIfam" id="TIGR00066">
    <property type="entry name" value="g_glut_trans"/>
    <property type="match status" value="1"/>
</dbReference>
<dbReference type="PROSITE" id="PS00462">
    <property type="entry name" value="G_GLU_TRANSPEPTIDASE"/>
    <property type="match status" value="1"/>
</dbReference>
<evidence type="ECO:0000256" key="1">
    <source>
        <dbReference type="ARBA" id="ARBA00001049"/>
    </source>
</evidence>
<dbReference type="InterPro" id="IPR043138">
    <property type="entry name" value="GGT_lsub"/>
</dbReference>
<sequence length="564" mass="61486">MNIRLIIFLAIVSLFSCQSKEPVNELPLTGVIADSAMVVSAHPLASRVGIDIIKNGGNAVDAAVAVQFALAVVYPAAGNIGGGGFMVYRDHEGNTDALDFREAAPLASSRNMYLNENGEVIEELSRLGHLASGVPGTVDGMVTAHGKYGKLPWESLVQPAIDLARDGFPLTAMEARGLSSSIEDFKKYNTFPPSSFIKKWHEGDTLRLPDLANTLERIRDTKREGFYSGRTADLIVREMNRGGGIITYEDLKNYHSMWRKPTSAPYKNYKVISMPPPSSGGIALTQLLTMIEDLPVAEHGFHSPEAIHYMVEAERRVYADRATHLGDPDFYLVPAKDLTDRSYLKSRMEHVSESEATPSDSVAAGEFSLYESEETTHYSIVDKEGNAVAVTTTLNGSYGSHVVVDSAGFLLNNEMDDFSVKPGFPNMYGLIGGEANAIVPLKRMLSSMTPTIVEKEGKLYMVVGSPGGSTIITSVFQTVLNVIEFDMNMQQAVTAGRFHHQWKPDVVYVEKNSIDEDVLKALTKMGHTMEAREPIGRVDAILITPDGKLEGGADPRGDDMAIGF</sequence>
<keyword evidence="4 9" id="KW-0808">Transferase</keyword>
<dbReference type="PRINTS" id="PR01210">
    <property type="entry name" value="GGTRANSPTASE"/>
</dbReference>
<dbReference type="GO" id="GO:0103068">
    <property type="term" value="F:leukotriene C4 gamma-glutamyl transferase activity"/>
    <property type="evidence" value="ECO:0007669"/>
    <property type="project" value="UniProtKB-EC"/>
</dbReference>
<dbReference type="EC" id="3.4.19.13" evidence="9"/>
<dbReference type="Pfam" id="PF01019">
    <property type="entry name" value="G_glu_transpept"/>
    <property type="match status" value="1"/>
</dbReference>
<dbReference type="InterPro" id="IPR055262">
    <property type="entry name" value="GGT_CS"/>
</dbReference>
<keyword evidence="6 9" id="KW-0865">Zymogen</keyword>
<dbReference type="Proteomes" id="UP000798808">
    <property type="component" value="Unassembled WGS sequence"/>
</dbReference>
<comment type="caution">
    <text evidence="10">The sequence shown here is derived from an EMBL/GenBank/DDBJ whole genome shotgun (WGS) entry which is preliminary data.</text>
</comment>
<evidence type="ECO:0000256" key="6">
    <source>
        <dbReference type="ARBA" id="ARBA00023145"/>
    </source>
</evidence>
<protein>
    <recommendedName>
        <fullName evidence="9">Glutathione hydrolase proenzyme</fullName>
        <ecNumber evidence="9">2.3.2.2</ecNumber>
        <ecNumber evidence="9">3.4.19.13</ecNumber>
    </recommendedName>
    <component>
        <recommendedName>
            <fullName evidence="9">Glutathione hydrolase large chain</fullName>
        </recommendedName>
    </component>
    <component>
        <recommendedName>
            <fullName evidence="9">Glutathione hydrolase small chain</fullName>
        </recommendedName>
    </component>
</protein>
<comment type="catalytic activity">
    <reaction evidence="1 9">
        <text>an S-substituted glutathione + H2O = an S-substituted L-cysteinylglycine + L-glutamate</text>
        <dbReference type="Rhea" id="RHEA:59468"/>
        <dbReference type="ChEBI" id="CHEBI:15377"/>
        <dbReference type="ChEBI" id="CHEBI:29985"/>
        <dbReference type="ChEBI" id="CHEBI:90779"/>
        <dbReference type="ChEBI" id="CHEBI:143103"/>
        <dbReference type="EC" id="3.4.19.13"/>
    </reaction>
</comment>
<dbReference type="InterPro" id="IPR029055">
    <property type="entry name" value="Ntn_hydrolases_N"/>
</dbReference>
<dbReference type="EC" id="2.3.2.2" evidence="9"/>
<name>A0ABW9RQP6_9BACT</name>
<dbReference type="SUPFAM" id="SSF56235">
    <property type="entry name" value="N-terminal nucleophile aminohydrolases (Ntn hydrolases)"/>
    <property type="match status" value="1"/>
</dbReference>
<gene>
    <name evidence="10" type="primary">ggt</name>
    <name evidence="10" type="ORF">E1163_11705</name>
</gene>
<dbReference type="InterPro" id="IPR051792">
    <property type="entry name" value="GGT_bact"/>
</dbReference>
<evidence type="ECO:0000313" key="10">
    <source>
        <dbReference type="EMBL" id="MTI25609.1"/>
    </source>
</evidence>
<evidence type="ECO:0000256" key="7">
    <source>
        <dbReference type="ARBA" id="ARBA00023315"/>
    </source>
</evidence>
<evidence type="ECO:0000256" key="5">
    <source>
        <dbReference type="ARBA" id="ARBA00022801"/>
    </source>
</evidence>
<evidence type="ECO:0000256" key="8">
    <source>
        <dbReference type="ARBA" id="ARBA00047417"/>
    </source>
</evidence>
<dbReference type="InterPro" id="IPR043137">
    <property type="entry name" value="GGT_ssub_C"/>
</dbReference>
<comment type="similarity">
    <text evidence="3 9">Belongs to the gamma-glutamyltransferase family.</text>
</comment>
<comment type="catalytic activity">
    <reaction evidence="8 9">
        <text>an N-terminal (5-L-glutamyl)-[peptide] + an alpha-amino acid = 5-L-glutamyl amino acid + an N-terminal L-alpha-aminoacyl-[peptide]</text>
        <dbReference type="Rhea" id="RHEA:23904"/>
        <dbReference type="Rhea" id="RHEA-COMP:9780"/>
        <dbReference type="Rhea" id="RHEA-COMP:9795"/>
        <dbReference type="ChEBI" id="CHEBI:77644"/>
        <dbReference type="ChEBI" id="CHEBI:78597"/>
        <dbReference type="ChEBI" id="CHEBI:78599"/>
        <dbReference type="ChEBI" id="CHEBI:78608"/>
        <dbReference type="EC" id="2.3.2.2"/>
    </reaction>
</comment>
<dbReference type="PANTHER" id="PTHR43199">
    <property type="entry name" value="GLUTATHIONE HYDROLASE"/>
    <property type="match status" value="1"/>
</dbReference>
<accession>A0ABW9RQP6</accession>
<comment type="PTM">
    <text evidence="9">Cleaved by autocatalysis into a large and a small subunit.</text>
</comment>
<evidence type="ECO:0000256" key="3">
    <source>
        <dbReference type="ARBA" id="ARBA00009381"/>
    </source>
</evidence>
<dbReference type="Gene3D" id="3.60.20.40">
    <property type="match status" value="1"/>
</dbReference>
<proteinExistence type="inferred from homology"/>
<dbReference type="PROSITE" id="PS51257">
    <property type="entry name" value="PROKAR_LIPOPROTEIN"/>
    <property type="match status" value="1"/>
</dbReference>
<dbReference type="RefSeq" id="WP_155171886.1">
    <property type="nucleotide sequence ID" value="NZ_BAAAFL010000022.1"/>
</dbReference>
<keyword evidence="5 9" id="KW-0378">Hydrolase</keyword>
<dbReference type="InterPro" id="IPR000101">
    <property type="entry name" value="GGT_peptidase"/>
</dbReference>
<dbReference type="Gene3D" id="1.10.246.130">
    <property type="match status" value="1"/>
</dbReference>
<evidence type="ECO:0000256" key="2">
    <source>
        <dbReference type="ARBA" id="ARBA00001089"/>
    </source>
</evidence>
<keyword evidence="11" id="KW-1185">Reference proteome</keyword>
<dbReference type="EMBL" id="SMLW01000528">
    <property type="protein sequence ID" value="MTI25609.1"/>
    <property type="molecule type" value="Genomic_DNA"/>
</dbReference>
<reference evidence="10 11" key="1">
    <citation type="submission" date="2019-02" db="EMBL/GenBank/DDBJ databases">
        <authorList>
            <person name="Goldberg S.R."/>
            <person name="Haltli B.A."/>
            <person name="Correa H."/>
            <person name="Russell K.G."/>
        </authorList>
    </citation>
    <scope>NUCLEOTIDE SEQUENCE [LARGE SCALE GENOMIC DNA]</scope>
    <source>
        <strain evidence="10 11">JCM 16186</strain>
    </source>
</reference>
<dbReference type="PANTHER" id="PTHR43199:SF1">
    <property type="entry name" value="GLUTATHIONE HYDROLASE PROENZYME"/>
    <property type="match status" value="1"/>
</dbReference>